<dbReference type="GO" id="GO:0050839">
    <property type="term" value="F:cell adhesion molecule binding"/>
    <property type="evidence" value="ECO:0007669"/>
    <property type="project" value="TreeGrafter"/>
</dbReference>
<evidence type="ECO:0000259" key="2">
    <source>
        <dbReference type="PROSITE" id="PS50213"/>
    </source>
</evidence>
<dbReference type="EMBL" id="VCGU01000459">
    <property type="protein sequence ID" value="TRY62104.1"/>
    <property type="molecule type" value="Genomic_DNA"/>
</dbReference>
<sequence length="297" mass="31563">MALKIAILGLLSLTQLGHCANIAELASQSGFTTLVDLVVKAGLADTLSNGGPFTVFAPTNEAFERVPKDILDKLGQDTELLKSVLLYHVVQGKVMSGQLSDELTANSVQGSPLRFNLFLDSQYYDGFFTVNGKRIINTDIIADNGIIHVVSDVIFPLTDDSIPGILTKDGRFGTLLTAVTAAGLVDTLSGDGPFTVFAPTDDAFAKIPRGTLEGLLQSKTDLTKVLLRHVLPDTLYSKGIHWDEVVTAGGAQIQTQLFRGGKVKIASYADGQRAVATVLEADIPATNGVVHVISDVI</sequence>
<dbReference type="SUPFAM" id="SSF82153">
    <property type="entry name" value="FAS1 domain"/>
    <property type="match status" value="2"/>
</dbReference>
<dbReference type="Proteomes" id="UP000318571">
    <property type="component" value="Chromosome 8"/>
</dbReference>
<dbReference type="Gene3D" id="2.30.180.10">
    <property type="entry name" value="FAS1 domain"/>
    <property type="match status" value="2"/>
</dbReference>
<dbReference type="FunFam" id="2.30.180.10:FF:000032">
    <property type="entry name" value="Fasciclin domain-containing protein, putative"/>
    <property type="match status" value="2"/>
</dbReference>
<dbReference type="PROSITE" id="PS50213">
    <property type="entry name" value="FAS1"/>
    <property type="match status" value="2"/>
</dbReference>
<dbReference type="STRING" id="6832.A0A553N9H6"/>
<gene>
    <name evidence="3" type="ORF">TCAL_16241</name>
</gene>
<dbReference type="PANTHER" id="PTHR10900:SF124">
    <property type="entry name" value="FI05614P"/>
    <property type="match status" value="1"/>
</dbReference>
<dbReference type="GO" id="GO:0005615">
    <property type="term" value="C:extracellular space"/>
    <property type="evidence" value="ECO:0007669"/>
    <property type="project" value="TreeGrafter"/>
</dbReference>
<evidence type="ECO:0000256" key="1">
    <source>
        <dbReference type="SAM" id="SignalP"/>
    </source>
</evidence>
<accession>A0A553N9H6</accession>
<feature type="chain" id="PRO_5022182184" description="FAS1 domain-containing protein" evidence="1">
    <location>
        <begin position="20"/>
        <end position="297"/>
    </location>
</feature>
<organism evidence="3 4">
    <name type="scientific">Tigriopus californicus</name>
    <name type="common">Marine copepod</name>
    <dbReference type="NCBI Taxonomy" id="6832"/>
    <lineage>
        <taxon>Eukaryota</taxon>
        <taxon>Metazoa</taxon>
        <taxon>Ecdysozoa</taxon>
        <taxon>Arthropoda</taxon>
        <taxon>Crustacea</taxon>
        <taxon>Multicrustacea</taxon>
        <taxon>Hexanauplia</taxon>
        <taxon>Copepoda</taxon>
        <taxon>Harpacticoida</taxon>
        <taxon>Harpacticidae</taxon>
        <taxon>Tigriopus</taxon>
    </lineage>
</organism>
<proteinExistence type="predicted"/>
<dbReference type="Pfam" id="PF02469">
    <property type="entry name" value="Fasciclin"/>
    <property type="match status" value="2"/>
</dbReference>
<reference evidence="3 4" key="1">
    <citation type="journal article" date="2018" name="Nat. Ecol. Evol.">
        <title>Genomic signatures of mitonuclear coevolution across populations of Tigriopus californicus.</title>
        <authorList>
            <person name="Barreto F.S."/>
            <person name="Watson E.T."/>
            <person name="Lima T.G."/>
            <person name="Willett C.S."/>
            <person name="Edmands S."/>
            <person name="Li W."/>
            <person name="Burton R.S."/>
        </authorList>
    </citation>
    <scope>NUCLEOTIDE SEQUENCE [LARGE SCALE GENOMIC DNA]</scope>
    <source>
        <strain evidence="3 4">San Diego</strain>
    </source>
</reference>
<dbReference type="PANTHER" id="PTHR10900">
    <property type="entry name" value="PERIOSTIN-RELATED"/>
    <property type="match status" value="1"/>
</dbReference>
<dbReference type="InterPro" id="IPR036378">
    <property type="entry name" value="FAS1_dom_sf"/>
</dbReference>
<dbReference type="InterPro" id="IPR000782">
    <property type="entry name" value="FAS1_domain"/>
</dbReference>
<feature type="domain" description="FAS1" evidence="2">
    <location>
        <begin position="159"/>
        <end position="297"/>
    </location>
</feature>
<evidence type="ECO:0000313" key="3">
    <source>
        <dbReference type="EMBL" id="TRY62104.1"/>
    </source>
</evidence>
<dbReference type="OMA" id="GHCANIA"/>
<comment type="caution">
    <text evidence="3">The sequence shown here is derived from an EMBL/GenBank/DDBJ whole genome shotgun (WGS) entry which is preliminary data.</text>
</comment>
<dbReference type="SMART" id="SM00554">
    <property type="entry name" value="FAS1"/>
    <property type="match status" value="2"/>
</dbReference>
<dbReference type="InterPro" id="IPR050904">
    <property type="entry name" value="Adhesion/Biosynth-related"/>
</dbReference>
<dbReference type="GO" id="GO:0030198">
    <property type="term" value="P:extracellular matrix organization"/>
    <property type="evidence" value="ECO:0007669"/>
    <property type="project" value="TreeGrafter"/>
</dbReference>
<dbReference type="AlphaFoldDB" id="A0A553N9H6"/>
<feature type="signal peptide" evidence="1">
    <location>
        <begin position="1"/>
        <end position="19"/>
    </location>
</feature>
<dbReference type="GO" id="GO:0031012">
    <property type="term" value="C:extracellular matrix"/>
    <property type="evidence" value="ECO:0007669"/>
    <property type="project" value="TreeGrafter"/>
</dbReference>
<dbReference type="GO" id="GO:0007155">
    <property type="term" value="P:cell adhesion"/>
    <property type="evidence" value="ECO:0007669"/>
    <property type="project" value="TreeGrafter"/>
</dbReference>
<name>A0A553N9H6_TIGCA</name>
<keyword evidence="1" id="KW-0732">Signal</keyword>
<keyword evidence="4" id="KW-1185">Reference proteome</keyword>
<feature type="domain" description="FAS1" evidence="2">
    <location>
        <begin position="18"/>
        <end position="154"/>
    </location>
</feature>
<evidence type="ECO:0000313" key="4">
    <source>
        <dbReference type="Proteomes" id="UP000318571"/>
    </source>
</evidence>
<protein>
    <recommendedName>
        <fullName evidence="2">FAS1 domain-containing protein</fullName>
    </recommendedName>
</protein>